<dbReference type="Proteomes" id="UP000823775">
    <property type="component" value="Unassembled WGS sequence"/>
</dbReference>
<feature type="region of interest" description="Disordered" evidence="1">
    <location>
        <begin position="31"/>
        <end position="64"/>
    </location>
</feature>
<sequence>MSIKRSDDYKFVLALKSGQLPADLSIGDYDVPAKQEDKMVTDGDDEVKEQEESEPEEETNGPSDMEQMCLLVDVNLNCAFHKLSKQLGLFSMHVGLRWISMLMLYKHEIELNQNEHRYHLQN</sequence>
<keyword evidence="3" id="KW-1185">Reference proteome</keyword>
<dbReference type="EMBL" id="JACEIK010003284">
    <property type="protein sequence ID" value="MCD9641113.1"/>
    <property type="molecule type" value="Genomic_DNA"/>
</dbReference>
<accession>A0ABS8V1V5</accession>
<name>A0ABS8V1V5_DATST</name>
<feature type="compositionally biased region" description="Basic and acidic residues" evidence="1">
    <location>
        <begin position="31"/>
        <end position="41"/>
    </location>
</feature>
<gene>
    <name evidence="2" type="ORF">HAX54_027030</name>
</gene>
<evidence type="ECO:0000256" key="1">
    <source>
        <dbReference type="SAM" id="MobiDB-lite"/>
    </source>
</evidence>
<feature type="compositionally biased region" description="Acidic residues" evidence="1">
    <location>
        <begin position="42"/>
        <end position="59"/>
    </location>
</feature>
<reference evidence="2 3" key="1">
    <citation type="journal article" date="2021" name="BMC Genomics">
        <title>Datura genome reveals duplications of psychoactive alkaloid biosynthetic genes and high mutation rate following tissue culture.</title>
        <authorList>
            <person name="Rajewski A."/>
            <person name="Carter-House D."/>
            <person name="Stajich J."/>
            <person name="Litt A."/>
        </authorList>
    </citation>
    <scope>NUCLEOTIDE SEQUENCE [LARGE SCALE GENOMIC DNA]</scope>
    <source>
        <strain evidence="2">AR-01</strain>
    </source>
</reference>
<protein>
    <submittedName>
        <fullName evidence="2">Uncharacterized protein</fullName>
    </submittedName>
</protein>
<evidence type="ECO:0000313" key="2">
    <source>
        <dbReference type="EMBL" id="MCD9641113.1"/>
    </source>
</evidence>
<evidence type="ECO:0000313" key="3">
    <source>
        <dbReference type="Proteomes" id="UP000823775"/>
    </source>
</evidence>
<organism evidence="2 3">
    <name type="scientific">Datura stramonium</name>
    <name type="common">Jimsonweed</name>
    <name type="synonym">Common thornapple</name>
    <dbReference type="NCBI Taxonomy" id="4076"/>
    <lineage>
        <taxon>Eukaryota</taxon>
        <taxon>Viridiplantae</taxon>
        <taxon>Streptophyta</taxon>
        <taxon>Embryophyta</taxon>
        <taxon>Tracheophyta</taxon>
        <taxon>Spermatophyta</taxon>
        <taxon>Magnoliopsida</taxon>
        <taxon>eudicotyledons</taxon>
        <taxon>Gunneridae</taxon>
        <taxon>Pentapetalae</taxon>
        <taxon>asterids</taxon>
        <taxon>lamiids</taxon>
        <taxon>Solanales</taxon>
        <taxon>Solanaceae</taxon>
        <taxon>Solanoideae</taxon>
        <taxon>Datureae</taxon>
        <taxon>Datura</taxon>
    </lineage>
</organism>
<comment type="caution">
    <text evidence="2">The sequence shown here is derived from an EMBL/GenBank/DDBJ whole genome shotgun (WGS) entry which is preliminary data.</text>
</comment>
<proteinExistence type="predicted"/>